<dbReference type="PANTHER" id="PTHR43094:SF1">
    <property type="entry name" value="AMINOTRANSFERASE CLASS-III"/>
    <property type="match status" value="1"/>
</dbReference>
<accession>A0A917BRC9</accession>
<evidence type="ECO:0000256" key="5">
    <source>
        <dbReference type="ARBA" id="ARBA00022898"/>
    </source>
</evidence>
<comment type="similarity">
    <text evidence="2 6">Belongs to the class-III pyridoxal-phosphate-dependent aminotransferase family.</text>
</comment>
<dbReference type="PROSITE" id="PS00600">
    <property type="entry name" value="AA_TRANSFER_CLASS_3"/>
    <property type="match status" value="1"/>
</dbReference>
<dbReference type="InterPro" id="IPR005814">
    <property type="entry name" value="Aminotrans_3"/>
</dbReference>
<evidence type="ECO:0000256" key="1">
    <source>
        <dbReference type="ARBA" id="ARBA00001933"/>
    </source>
</evidence>
<dbReference type="EMBL" id="BMHV01000004">
    <property type="protein sequence ID" value="GGF55864.1"/>
    <property type="molecule type" value="Genomic_DNA"/>
</dbReference>
<dbReference type="InterPro" id="IPR015421">
    <property type="entry name" value="PyrdxlP-dep_Trfase_major"/>
</dbReference>
<evidence type="ECO:0000256" key="6">
    <source>
        <dbReference type="RuleBase" id="RU003560"/>
    </source>
</evidence>
<dbReference type="GO" id="GO:0030170">
    <property type="term" value="F:pyridoxal phosphate binding"/>
    <property type="evidence" value="ECO:0007669"/>
    <property type="project" value="InterPro"/>
</dbReference>
<dbReference type="InterPro" id="IPR049704">
    <property type="entry name" value="Aminotrans_3_PPA_site"/>
</dbReference>
<dbReference type="Gene3D" id="3.40.640.10">
    <property type="entry name" value="Type I PLP-dependent aspartate aminotransferase-like (Major domain)"/>
    <property type="match status" value="1"/>
</dbReference>
<dbReference type="SUPFAM" id="SSF53383">
    <property type="entry name" value="PLP-dependent transferases"/>
    <property type="match status" value="1"/>
</dbReference>
<dbReference type="RefSeq" id="WP_188661586.1">
    <property type="nucleotide sequence ID" value="NZ_BMHV01000004.1"/>
</dbReference>
<dbReference type="InterPro" id="IPR015422">
    <property type="entry name" value="PyrdxlP-dep_Trfase_small"/>
</dbReference>
<reference evidence="7" key="1">
    <citation type="journal article" date="2014" name="Int. J. Syst. Evol. Microbiol.">
        <title>Complete genome sequence of Corynebacterium casei LMG S-19264T (=DSM 44701T), isolated from a smear-ripened cheese.</title>
        <authorList>
            <consortium name="US DOE Joint Genome Institute (JGI-PGF)"/>
            <person name="Walter F."/>
            <person name="Albersmeier A."/>
            <person name="Kalinowski J."/>
            <person name="Ruckert C."/>
        </authorList>
    </citation>
    <scope>NUCLEOTIDE SEQUENCE</scope>
    <source>
        <strain evidence="7">CGMCC 1.15254</strain>
    </source>
</reference>
<keyword evidence="4" id="KW-0808">Transferase</keyword>
<dbReference type="InterPro" id="IPR015424">
    <property type="entry name" value="PyrdxlP-dep_Trfase"/>
</dbReference>
<evidence type="ECO:0000256" key="3">
    <source>
        <dbReference type="ARBA" id="ARBA00022576"/>
    </source>
</evidence>
<dbReference type="Proteomes" id="UP000632498">
    <property type="component" value="Unassembled WGS sequence"/>
</dbReference>
<gene>
    <name evidence="7" type="ORF">GCM10011332_06600</name>
</gene>
<evidence type="ECO:0000256" key="2">
    <source>
        <dbReference type="ARBA" id="ARBA00008954"/>
    </source>
</evidence>
<dbReference type="Gene3D" id="3.90.1150.10">
    <property type="entry name" value="Aspartate Aminotransferase, domain 1"/>
    <property type="match status" value="1"/>
</dbReference>
<dbReference type="GO" id="GO:0008483">
    <property type="term" value="F:transaminase activity"/>
    <property type="evidence" value="ECO:0007669"/>
    <property type="project" value="UniProtKB-KW"/>
</dbReference>
<keyword evidence="5 6" id="KW-0663">Pyridoxal phosphate</keyword>
<dbReference type="CDD" id="cd00610">
    <property type="entry name" value="OAT_like"/>
    <property type="match status" value="1"/>
</dbReference>
<dbReference type="Pfam" id="PF00202">
    <property type="entry name" value="Aminotran_3"/>
    <property type="match status" value="1"/>
</dbReference>
<protein>
    <submittedName>
        <fullName evidence="7">Aspartate aminotransferase family protein</fullName>
    </submittedName>
</protein>
<organism evidence="7 8">
    <name type="scientific">Terasakiella brassicae</name>
    <dbReference type="NCBI Taxonomy" id="1634917"/>
    <lineage>
        <taxon>Bacteria</taxon>
        <taxon>Pseudomonadati</taxon>
        <taxon>Pseudomonadota</taxon>
        <taxon>Alphaproteobacteria</taxon>
        <taxon>Rhodospirillales</taxon>
        <taxon>Terasakiellaceae</taxon>
        <taxon>Terasakiella</taxon>
    </lineage>
</organism>
<reference evidence="7" key="2">
    <citation type="submission" date="2020-09" db="EMBL/GenBank/DDBJ databases">
        <authorList>
            <person name="Sun Q."/>
            <person name="Zhou Y."/>
        </authorList>
    </citation>
    <scope>NUCLEOTIDE SEQUENCE</scope>
    <source>
        <strain evidence="7">CGMCC 1.15254</strain>
    </source>
</reference>
<evidence type="ECO:0000313" key="7">
    <source>
        <dbReference type="EMBL" id="GGF55864.1"/>
    </source>
</evidence>
<keyword evidence="3 7" id="KW-0032">Aminotransferase</keyword>
<dbReference type="FunFam" id="3.40.640.10:FF:000014">
    <property type="entry name" value="Adenosylmethionine-8-amino-7-oxononanoate aminotransferase, probable"/>
    <property type="match status" value="1"/>
</dbReference>
<dbReference type="GO" id="GO:0005829">
    <property type="term" value="C:cytosol"/>
    <property type="evidence" value="ECO:0007669"/>
    <property type="project" value="TreeGrafter"/>
</dbReference>
<evidence type="ECO:0000256" key="4">
    <source>
        <dbReference type="ARBA" id="ARBA00022679"/>
    </source>
</evidence>
<sequence>MATHVFHRSLKSKLPLAVRGDGPYIIDENGKRYLDASGGAAVSCLGHSNEAVRAAIHAQVDQLAYAHTGFFSSKPAEDLADFLIARAPGNMEAAYFVSGGSEAVETALKMARQYFLEIGQPERKHFIARGQSYHGNTLGALSVGGNQWRKKQFAPLLVEQGRVSPCYPYRDQKAQESEEEYATRLADELENEINRLGAENIIGFVAETVSGATLGAQTGVKTYFQKIRDICDHYDILLILDEVMCGMGRTGSLFAYEQEGIVPDIVTIAKGLGGGYQPIGAALVSDKIYRAFQQGSGVFMNGHTYLGHPIACAAALAVQKEIEKHNLIDNVQKMGDLLDKKLHEAFDNHPHVGDIRGRGLFRAVEFVEDKKTKTPFDPAFSLNTKLKKTAMDLGMICYPNGGTIDGRLGDHVLLAPPFIADEALIDEIVSRLTRALNRVTGRE</sequence>
<comment type="cofactor">
    <cofactor evidence="1">
        <name>pyridoxal 5'-phosphate</name>
        <dbReference type="ChEBI" id="CHEBI:597326"/>
    </cofactor>
</comment>
<dbReference type="NCBIfam" id="NF005685">
    <property type="entry name" value="PRK07483.1"/>
    <property type="match status" value="1"/>
</dbReference>
<dbReference type="PANTHER" id="PTHR43094">
    <property type="entry name" value="AMINOTRANSFERASE"/>
    <property type="match status" value="1"/>
</dbReference>
<comment type="caution">
    <text evidence="7">The sequence shown here is derived from an EMBL/GenBank/DDBJ whole genome shotgun (WGS) entry which is preliminary data.</text>
</comment>
<keyword evidence="8" id="KW-1185">Reference proteome</keyword>
<evidence type="ECO:0000313" key="8">
    <source>
        <dbReference type="Proteomes" id="UP000632498"/>
    </source>
</evidence>
<proteinExistence type="inferred from homology"/>
<name>A0A917BRC9_9PROT</name>
<dbReference type="AlphaFoldDB" id="A0A917BRC9"/>